<reference evidence="1" key="1">
    <citation type="submission" date="2021-08" db="EMBL/GenBank/DDBJ databases">
        <authorList>
            <person name="Misof B."/>
            <person name="Oliver O."/>
            <person name="Podsiadlowski L."/>
            <person name="Donath A."/>
            <person name="Peters R."/>
            <person name="Mayer C."/>
            <person name="Rust J."/>
            <person name="Gunkel S."/>
            <person name="Lesny P."/>
            <person name="Martin S."/>
            <person name="Oeyen J.P."/>
            <person name="Petersen M."/>
            <person name="Panagiotis P."/>
            <person name="Wilbrandt J."/>
            <person name="Tanja T."/>
        </authorList>
    </citation>
    <scope>NUCLEOTIDE SEQUENCE</scope>
    <source>
        <strain evidence="1">GBR_01_08_01A</strain>
        <tissue evidence="1">Thorax + abdomen</tissue>
    </source>
</reference>
<accession>A0AAD9RZU5</accession>
<gene>
    <name evidence="1" type="ORF">KPH14_001812</name>
</gene>
<evidence type="ECO:0000313" key="1">
    <source>
        <dbReference type="EMBL" id="KAK2588957.1"/>
    </source>
</evidence>
<protein>
    <submittedName>
        <fullName evidence="1">Uncharacterized protein</fullName>
    </submittedName>
</protein>
<evidence type="ECO:0000313" key="2">
    <source>
        <dbReference type="Proteomes" id="UP001258017"/>
    </source>
</evidence>
<proteinExistence type="predicted"/>
<sequence length="129" mass="14475">MRLKSGQINELGSHSDGIDRKEALFLSDLVKSESGEHVKDDVSPICAAIVHSTLQERSSEGIKRCHKLAKRLIGYAIVGQSTLLFRQIYARWHYTATKFTGLLKRVSIMAHNDNAVPKPRDRYLIQSGV</sequence>
<dbReference type="AlphaFoldDB" id="A0AAD9RZU5"/>
<name>A0AAD9RZU5_9HYME</name>
<reference evidence="1" key="2">
    <citation type="journal article" date="2023" name="Commun. Biol.">
        <title>Intrasexual cuticular hydrocarbon dimorphism in a wasp sheds light on hydrocarbon biosynthesis genes in Hymenoptera.</title>
        <authorList>
            <person name="Moris V.C."/>
            <person name="Podsiadlowski L."/>
            <person name="Martin S."/>
            <person name="Oeyen J.P."/>
            <person name="Donath A."/>
            <person name="Petersen M."/>
            <person name="Wilbrandt J."/>
            <person name="Misof B."/>
            <person name="Liedtke D."/>
            <person name="Thamm M."/>
            <person name="Scheiner R."/>
            <person name="Schmitt T."/>
            <person name="Niehuis O."/>
        </authorList>
    </citation>
    <scope>NUCLEOTIDE SEQUENCE</scope>
    <source>
        <strain evidence="1">GBR_01_08_01A</strain>
    </source>
</reference>
<dbReference type="EMBL" id="JAIFRP010000002">
    <property type="protein sequence ID" value="KAK2588957.1"/>
    <property type="molecule type" value="Genomic_DNA"/>
</dbReference>
<comment type="caution">
    <text evidence="1">The sequence shown here is derived from an EMBL/GenBank/DDBJ whole genome shotgun (WGS) entry which is preliminary data.</text>
</comment>
<organism evidence="1 2">
    <name type="scientific">Odynerus spinipes</name>
    <dbReference type="NCBI Taxonomy" id="1348599"/>
    <lineage>
        <taxon>Eukaryota</taxon>
        <taxon>Metazoa</taxon>
        <taxon>Ecdysozoa</taxon>
        <taxon>Arthropoda</taxon>
        <taxon>Hexapoda</taxon>
        <taxon>Insecta</taxon>
        <taxon>Pterygota</taxon>
        <taxon>Neoptera</taxon>
        <taxon>Endopterygota</taxon>
        <taxon>Hymenoptera</taxon>
        <taxon>Apocrita</taxon>
        <taxon>Aculeata</taxon>
        <taxon>Vespoidea</taxon>
        <taxon>Vespidae</taxon>
        <taxon>Eumeninae</taxon>
        <taxon>Odynerus</taxon>
    </lineage>
</organism>
<dbReference type="Proteomes" id="UP001258017">
    <property type="component" value="Unassembled WGS sequence"/>
</dbReference>
<keyword evidence="2" id="KW-1185">Reference proteome</keyword>